<dbReference type="InterPro" id="IPR014746">
    <property type="entry name" value="Gln_synth/guanido_kin_cat_dom"/>
</dbReference>
<dbReference type="Gene3D" id="3.10.20.70">
    <property type="entry name" value="Glutamine synthetase, N-terminal domain"/>
    <property type="match status" value="1"/>
</dbReference>
<dbReference type="GO" id="GO:0005524">
    <property type="term" value="F:ATP binding"/>
    <property type="evidence" value="ECO:0007669"/>
    <property type="project" value="UniProtKB-KW"/>
</dbReference>
<evidence type="ECO:0000256" key="4">
    <source>
        <dbReference type="ARBA" id="ARBA00022490"/>
    </source>
</evidence>
<dbReference type="PANTHER" id="PTHR20852">
    <property type="entry name" value="GLUTAMINE SYNTHETASE"/>
    <property type="match status" value="1"/>
</dbReference>
<evidence type="ECO:0000256" key="9">
    <source>
        <dbReference type="PROSITE-ProRule" id="PRU01330"/>
    </source>
</evidence>
<evidence type="ECO:0000256" key="2">
    <source>
        <dbReference type="ARBA" id="ARBA00009897"/>
    </source>
</evidence>
<feature type="compositionally biased region" description="Polar residues" evidence="10">
    <location>
        <begin position="295"/>
        <end position="309"/>
    </location>
</feature>
<evidence type="ECO:0000256" key="11">
    <source>
        <dbReference type="SAM" id="Phobius"/>
    </source>
</evidence>
<evidence type="ECO:0000256" key="6">
    <source>
        <dbReference type="ARBA" id="ARBA00022741"/>
    </source>
</evidence>
<proteinExistence type="inferred from homology"/>
<name>A0A7R9GHC7_9CRUS</name>
<keyword evidence="11" id="KW-0812">Transmembrane</keyword>
<dbReference type="PANTHER" id="PTHR20852:SF57">
    <property type="entry name" value="GLUTAMINE SYNTHETASE 2 CYTOPLASMIC"/>
    <property type="match status" value="1"/>
</dbReference>
<dbReference type="Proteomes" id="UP000678499">
    <property type="component" value="Unassembled WGS sequence"/>
</dbReference>
<evidence type="ECO:0000256" key="1">
    <source>
        <dbReference type="ARBA" id="ARBA00004496"/>
    </source>
</evidence>
<dbReference type="GO" id="GO:0006542">
    <property type="term" value="P:glutamine biosynthetic process"/>
    <property type="evidence" value="ECO:0007669"/>
    <property type="project" value="InterPro"/>
</dbReference>
<dbReference type="EMBL" id="OA885939">
    <property type="protein sequence ID" value="CAD7282489.1"/>
    <property type="molecule type" value="Genomic_DNA"/>
</dbReference>
<keyword evidence="4" id="KW-0963">Cytoplasm</keyword>
<evidence type="ECO:0000256" key="8">
    <source>
        <dbReference type="ARBA" id="ARBA00049436"/>
    </source>
</evidence>
<dbReference type="Gene3D" id="3.30.590.10">
    <property type="entry name" value="Glutamine synthetase/guanido kinase, catalytic domain"/>
    <property type="match status" value="1"/>
</dbReference>
<keyword evidence="11" id="KW-1133">Transmembrane helix</keyword>
<dbReference type="OrthoDB" id="1936100at2759"/>
<keyword evidence="7" id="KW-0067">ATP-binding</keyword>
<keyword evidence="14" id="KW-1185">Reference proteome</keyword>
<feature type="transmembrane region" description="Helical" evidence="11">
    <location>
        <begin position="383"/>
        <end position="403"/>
    </location>
</feature>
<protein>
    <recommendedName>
        <fullName evidence="3">glutamine synthetase</fullName>
        <ecNumber evidence="3">6.3.1.2</ecNumber>
    </recommendedName>
</protein>
<feature type="transmembrane region" description="Helical" evidence="11">
    <location>
        <begin position="424"/>
        <end position="451"/>
    </location>
</feature>
<keyword evidence="5" id="KW-0436">Ligase</keyword>
<evidence type="ECO:0000313" key="13">
    <source>
        <dbReference type="EMBL" id="CAD7282489.1"/>
    </source>
</evidence>
<evidence type="ECO:0000256" key="10">
    <source>
        <dbReference type="SAM" id="MobiDB-lite"/>
    </source>
</evidence>
<accession>A0A7R9GHC7</accession>
<evidence type="ECO:0000256" key="3">
    <source>
        <dbReference type="ARBA" id="ARBA00012937"/>
    </source>
</evidence>
<dbReference type="PROSITE" id="PS00180">
    <property type="entry name" value="GLNA_1"/>
    <property type="match status" value="1"/>
</dbReference>
<evidence type="ECO:0000259" key="12">
    <source>
        <dbReference type="PROSITE" id="PS51986"/>
    </source>
</evidence>
<feature type="region of interest" description="Disordered" evidence="10">
    <location>
        <begin position="295"/>
        <end position="320"/>
    </location>
</feature>
<dbReference type="InterPro" id="IPR050292">
    <property type="entry name" value="Glutamine_Synthetase"/>
</dbReference>
<evidence type="ECO:0000256" key="5">
    <source>
        <dbReference type="ARBA" id="ARBA00022598"/>
    </source>
</evidence>
<organism evidence="13">
    <name type="scientific">Notodromas monacha</name>
    <dbReference type="NCBI Taxonomy" id="399045"/>
    <lineage>
        <taxon>Eukaryota</taxon>
        <taxon>Metazoa</taxon>
        <taxon>Ecdysozoa</taxon>
        <taxon>Arthropoda</taxon>
        <taxon>Crustacea</taxon>
        <taxon>Oligostraca</taxon>
        <taxon>Ostracoda</taxon>
        <taxon>Podocopa</taxon>
        <taxon>Podocopida</taxon>
        <taxon>Cypridocopina</taxon>
        <taxon>Cypridoidea</taxon>
        <taxon>Cyprididae</taxon>
        <taxon>Notodromas</taxon>
    </lineage>
</organism>
<keyword evidence="6" id="KW-0547">Nucleotide-binding</keyword>
<comment type="subcellular location">
    <subcellularLocation>
        <location evidence="1">Cytoplasm</location>
    </subcellularLocation>
</comment>
<dbReference type="GO" id="GO:0005737">
    <property type="term" value="C:cytoplasm"/>
    <property type="evidence" value="ECO:0007669"/>
    <property type="project" value="UniProtKB-SubCell"/>
</dbReference>
<dbReference type="SUPFAM" id="SSF55931">
    <property type="entry name" value="Glutamine synthetase/guanido kinase"/>
    <property type="match status" value="1"/>
</dbReference>
<evidence type="ECO:0000256" key="7">
    <source>
        <dbReference type="ARBA" id="ARBA00022840"/>
    </source>
</evidence>
<dbReference type="InterPro" id="IPR036651">
    <property type="entry name" value="Gln_synt_N_sf"/>
</dbReference>
<dbReference type="SMART" id="SM01230">
    <property type="entry name" value="Gln-synt_C"/>
    <property type="match status" value="1"/>
</dbReference>
<feature type="domain" description="GS beta-grasp" evidence="12">
    <location>
        <begin position="1"/>
        <end position="50"/>
    </location>
</feature>
<feature type="transmembrane region" description="Helical" evidence="11">
    <location>
        <begin position="355"/>
        <end position="377"/>
    </location>
</feature>
<dbReference type="SUPFAM" id="SSF54368">
    <property type="entry name" value="Glutamine synthetase, N-terminal domain"/>
    <property type="match status" value="1"/>
</dbReference>
<dbReference type="InterPro" id="IPR027302">
    <property type="entry name" value="Gln_synth_N_conserv_site"/>
</dbReference>
<dbReference type="EC" id="6.3.1.2" evidence="3"/>
<reference evidence="13" key="1">
    <citation type="submission" date="2020-11" db="EMBL/GenBank/DDBJ databases">
        <authorList>
            <person name="Tran Van P."/>
        </authorList>
    </citation>
    <scope>NUCLEOTIDE SEQUENCE</scope>
</reference>
<dbReference type="InterPro" id="IPR008146">
    <property type="entry name" value="Gln_synth_cat_dom"/>
</dbReference>
<keyword evidence="11" id="KW-0472">Membrane</keyword>
<evidence type="ECO:0000313" key="14">
    <source>
        <dbReference type="Proteomes" id="UP000678499"/>
    </source>
</evidence>
<dbReference type="GO" id="GO:0004356">
    <property type="term" value="F:glutamine synthetase activity"/>
    <property type="evidence" value="ECO:0007669"/>
    <property type="project" value="UniProtKB-EC"/>
</dbReference>
<dbReference type="InterPro" id="IPR008147">
    <property type="entry name" value="Gln_synt_N"/>
</dbReference>
<sequence length="483" mass="53685">MPVWNYDGSSTYQAEGSNSDVYLHPVAVYRDPFRGGSNKLVLCDTYKYDNTPTASNKRKTCLEAMTQATEHKPWFGIEQEYTLLDGDKHPFGWPKNGFPGPQGPYYCGVGADKVYGRDVVEAHYRACLYAGVNISGSNAEVMPAQWEFQVGPCEGIKMGDEMWIARAIEAAIDKLSLRHETHIRAYDPKEGKDNARRLTGRHETSSIHDFSAGVANRGASIRIPRNVAADQCGYLEDRRPSSNCDPYAVTEIIPRDTMNRLLNISLLSRISLIFTGLYCLYNFGETPERFIPSSSTAISTENSASTNPRDISYPTKPGAEDNRSPPQFYIQAWFFINFLVGIAASSVHGSNDANLYFYPLLYSKWVISGIGLPFLVAQFLTSYGLHGFAWTFLVGISPPLLFYQAPKYYRFVDQYNDAVVVASLYTLALLCIFVGNGSLLLATLLLAIAIIGVDSHSFPQDTKHFLALNAANFLLLRAMNHAS</sequence>
<dbReference type="AlphaFoldDB" id="A0A7R9GHC7"/>
<comment type="catalytic activity">
    <reaction evidence="8">
        <text>L-glutamate + NH4(+) + ATP = L-glutamine + ADP + phosphate + H(+)</text>
        <dbReference type="Rhea" id="RHEA:16169"/>
        <dbReference type="ChEBI" id="CHEBI:15378"/>
        <dbReference type="ChEBI" id="CHEBI:28938"/>
        <dbReference type="ChEBI" id="CHEBI:29985"/>
        <dbReference type="ChEBI" id="CHEBI:30616"/>
        <dbReference type="ChEBI" id="CHEBI:43474"/>
        <dbReference type="ChEBI" id="CHEBI:58359"/>
        <dbReference type="ChEBI" id="CHEBI:456216"/>
        <dbReference type="EC" id="6.3.1.2"/>
    </reaction>
</comment>
<comment type="similarity">
    <text evidence="2 9">Belongs to the glutamine synthetase family.</text>
</comment>
<gene>
    <name evidence="13" type="ORF">NMOB1V02_LOCUS10113</name>
</gene>
<dbReference type="EMBL" id="CAJPEX010003902">
    <property type="protein sequence ID" value="CAG0922641.1"/>
    <property type="molecule type" value="Genomic_DNA"/>
</dbReference>
<dbReference type="FunFam" id="3.30.590.10:FF:000011">
    <property type="entry name" value="Glutamine synthetase"/>
    <property type="match status" value="2"/>
</dbReference>
<dbReference type="PROSITE" id="PS51986">
    <property type="entry name" value="GS_BETA_GRASP"/>
    <property type="match status" value="1"/>
</dbReference>
<feature type="transmembrane region" description="Helical" evidence="11">
    <location>
        <begin position="328"/>
        <end position="348"/>
    </location>
</feature>